<proteinExistence type="predicted"/>
<dbReference type="OrthoDB" id="157326at2157"/>
<feature type="transmembrane region" description="Helical" evidence="8">
    <location>
        <begin position="117"/>
        <end position="136"/>
    </location>
</feature>
<dbReference type="Pfam" id="PF25230">
    <property type="entry name" value="DUF7846"/>
    <property type="match status" value="1"/>
</dbReference>
<feature type="transmembrane region" description="Helical" evidence="8">
    <location>
        <begin position="441"/>
        <end position="458"/>
    </location>
</feature>
<evidence type="ECO:0000256" key="1">
    <source>
        <dbReference type="ARBA" id="ARBA00004651"/>
    </source>
</evidence>
<dbReference type="GO" id="GO:0005886">
    <property type="term" value="C:plasma membrane"/>
    <property type="evidence" value="ECO:0007669"/>
    <property type="project" value="UniProtKB-SubCell"/>
</dbReference>
<dbReference type="GO" id="GO:0008610">
    <property type="term" value="P:lipid biosynthetic process"/>
    <property type="evidence" value="ECO:0007669"/>
    <property type="project" value="UniProtKB-ARBA"/>
</dbReference>
<evidence type="ECO:0000259" key="10">
    <source>
        <dbReference type="Pfam" id="PF25230"/>
    </source>
</evidence>
<evidence type="ECO:0000313" key="12">
    <source>
        <dbReference type="Proteomes" id="UP000823736"/>
    </source>
</evidence>
<dbReference type="Pfam" id="PF13231">
    <property type="entry name" value="PMT_2"/>
    <property type="match status" value="1"/>
</dbReference>
<feature type="transmembrane region" description="Helical" evidence="8">
    <location>
        <begin position="359"/>
        <end position="380"/>
    </location>
</feature>
<dbReference type="RefSeq" id="WP_209490843.1">
    <property type="nucleotide sequence ID" value="NZ_JAGGLC010000002.1"/>
</dbReference>
<evidence type="ECO:0000256" key="2">
    <source>
        <dbReference type="ARBA" id="ARBA00022475"/>
    </source>
</evidence>
<protein>
    <submittedName>
        <fullName evidence="11">Uncharacterized membrane protein HdeD (DUF308 family)</fullName>
    </submittedName>
</protein>
<dbReference type="AlphaFoldDB" id="A0A8T4GVS2"/>
<dbReference type="PANTHER" id="PTHR33908">
    <property type="entry name" value="MANNOSYLTRANSFERASE YKCB-RELATED"/>
    <property type="match status" value="1"/>
</dbReference>
<keyword evidence="7 8" id="KW-0472">Membrane</keyword>
<dbReference type="InterPro" id="IPR038731">
    <property type="entry name" value="RgtA/B/C-like"/>
</dbReference>
<evidence type="ECO:0000256" key="4">
    <source>
        <dbReference type="ARBA" id="ARBA00022679"/>
    </source>
</evidence>
<dbReference type="EMBL" id="JAGGLC010000002">
    <property type="protein sequence ID" value="MBP1986540.1"/>
    <property type="molecule type" value="Genomic_DNA"/>
</dbReference>
<accession>A0A8T4GVS2</accession>
<gene>
    <name evidence="11" type="ORF">J2753_001034</name>
</gene>
<dbReference type="Proteomes" id="UP000823736">
    <property type="component" value="Unassembled WGS sequence"/>
</dbReference>
<keyword evidence="3" id="KW-0328">Glycosyltransferase</keyword>
<name>A0A8T4GVS2_9EURY</name>
<keyword evidence="4" id="KW-0808">Transferase</keyword>
<dbReference type="InterPro" id="IPR057168">
    <property type="entry name" value="DUF7846"/>
</dbReference>
<dbReference type="InterPro" id="IPR050297">
    <property type="entry name" value="LipidA_mod_glycosyltrf_83"/>
</dbReference>
<dbReference type="PANTHER" id="PTHR33908:SF11">
    <property type="entry name" value="MEMBRANE PROTEIN"/>
    <property type="match status" value="1"/>
</dbReference>
<comment type="caution">
    <text evidence="11">The sequence shown here is derived from an EMBL/GenBank/DDBJ whole genome shotgun (WGS) entry which is preliminary data.</text>
</comment>
<feature type="domain" description="Glycosyltransferase RgtA/B/C/D-like" evidence="9">
    <location>
        <begin position="125"/>
        <end position="239"/>
    </location>
</feature>
<feature type="transmembrane region" description="Helical" evidence="8">
    <location>
        <begin position="143"/>
        <end position="160"/>
    </location>
</feature>
<feature type="transmembrane region" description="Helical" evidence="8">
    <location>
        <begin position="253"/>
        <end position="272"/>
    </location>
</feature>
<evidence type="ECO:0000256" key="6">
    <source>
        <dbReference type="ARBA" id="ARBA00022989"/>
    </source>
</evidence>
<evidence type="ECO:0000256" key="5">
    <source>
        <dbReference type="ARBA" id="ARBA00022692"/>
    </source>
</evidence>
<sequence>MSERSPDDGVRRALSRVVDAARDRLDRGWLAILVLGAIAAVVSVVVATRLFPYHSLNHDEGVYLQQAELLRAGRLFLRPPVEGSYRPWFFVDGPQGLYSKYAPVTAAVFALGRTLGAYPLALAGVSATVVAGTAAVGRELFDARVGVLAGALVLASPLFLLHSGTYLPYAVTAAFEVTFAYAYLRAERTGSRRLATVAGAAVGVAFLARPYTAVLFAAPFIGHACVSLARSGAWRAPFTQVDEAARALFARRLATAGLGVLGVAVALGYNAVVTGDPLVFPYQAFAPEDGIGFGHRQLLAHETQYTVELALEANSRVLATLFSDWVAMGVVGTALAVAGVAASVGVARRRGPTPQSWRRVALGGMLLTIPAGNVAFWGNYNILGALDVANDGLIYHLGPYYHYDLLIPTAIFGAVAAVWGADRLNALLDSRLSDDLPAGRIAVVLLVITAGIGGAVAADTAAGPIQRNAAVSDELEAAYAPFEAQGGLSAGNAVIGGDRTAEPTVTFLPTVYGPWLNHPFQAVRNDPDFDGASLYALADNRELDVAAAHPNHSLRRYVYRGAWNPVDGEAVTAELRPVQRVSGESVRLDASVGVPGNAESVSIRAGGDAGQTYATANASERALTLSLVVADGEARLSGSGLSGAGSFAVADRDELTVTVFVSTGPSSGFSYELVFPVETGPDGVRALSPTRERCPVPDRCVPAGLGPSPPGTFANTTLVSGSAE</sequence>
<feature type="transmembrane region" description="Helical" evidence="8">
    <location>
        <begin position="29"/>
        <end position="51"/>
    </location>
</feature>
<feature type="transmembrane region" description="Helical" evidence="8">
    <location>
        <begin position="400"/>
        <end position="421"/>
    </location>
</feature>
<organism evidence="11 12">
    <name type="scientific">Halolamina salifodinae</name>
    <dbReference type="NCBI Taxonomy" id="1202767"/>
    <lineage>
        <taxon>Archaea</taxon>
        <taxon>Methanobacteriati</taxon>
        <taxon>Methanobacteriota</taxon>
        <taxon>Stenosarchaea group</taxon>
        <taxon>Halobacteria</taxon>
        <taxon>Halobacteriales</taxon>
        <taxon>Haloferacaceae</taxon>
    </lineage>
</organism>
<evidence type="ECO:0000313" key="11">
    <source>
        <dbReference type="EMBL" id="MBP1986540.1"/>
    </source>
</evidence>
<evidence type="ECO:0000256" key="7">
    <source>
        <dbReference type="ARBA" id="ARBA00023136"/>
    </source>
</evidence>
<evidence type="ECO:0000256" key="3">
    <source>
        <dbReference type="ARBA" id="ARBA00022676"/>
    </source>
</evidence>
<dbReference type="GO" id="GO:0016763">
    <property type="term" value="F:pentosyltransferase activity"/>
    <property type="evidence" value="ECO:0007669"/>
    <property type="project" value="TreeGrafter"/>
</dbReference>
<comment type="subcellular location">
    <subcellularLocation>
        <location evidence="1">Cell membrane</location>
        <topology evidence="1">Multi-pass membrane protein</topology>
    </subcellularLocation>
</comment>
<keyword evidence="2" id="KW-1003">Cell membrane</keyword>
<feature type="transmembrane region" description="Helical" evidence="8">
    <location>
        <begin position="325"/>
        <end position="347"/>
    </location>
</feature>
<evidence type="ECO:0000256" key="8">
    <source>
        <dbReference type="SAM" id="Phobius"/>
    </source>
</evidence>
<feature type="domain" description="DUF7846" evidence="10">
    <location>
        <begin position="504"/>
        <end position="675"/>
    </location>
</feature>
<keyword evidence="6 8" id="KW-1133">Transmembrane helix</keyword>
<reference evidence="11" key="1">
    <citation type="submission" date="2021-03" db="EMBL/GenBank/DDBJ databases">
        <title>Genomic Encyclopedia of Type Strains, Phase IV (KMG-IV): sequencing the most valuable type-strain genomes for metagenomic binning, comparative biology and taxonomic classification.</title>
        <authorList>
            <person name="Goeker M."/>
        </authorList>
    </citation>
    <scope>NUCLEOTIDE SEQUENCE</scope>
    <source>
        <strain evidence="11">DSM 26232</strain>
    </source>
</reference>
<keyword evidence="12" id="KW-1185">Reference proteome</keyword>
<keyword evidence="5 8" id="KW-0812">Transmembrane</keyword>
<feature type="transmembrane region" description="Helical" evidence="8">
    <location>
        <begin position="166"/>
        <end position="184"/>
    </location>
</feature>
<evidence type="ECO:0000259" key="9">
    <source>
        <dbReference type="Pfam" id="PF13231"/>
    </source>
</evidence>